<sequence>MSSNCELISSMQSPTDPAKFHGAADAKKNAPQCDNNKENESPVQSPKSNRRSFGSPFAPTPLSPLHPITLLPAASPTDSRRVSLEGPGENPDSPPCRRFGFKDSIPGPCRTPPRTQKTPAKAPPKPNLELSWLDADLSEVEQKLRFMTAQGMLATLNRAALKEVCKRLGLPVSGKRKEDFIQRIVAEVSPKGDGLHSPEGSMHSTPANMQCSPVDVPKSPHASPAPSGPGSRVGDDRTVVVDGQLTCTDRSVTGMLPEGQCPVPHHAPQGMPQHVDVKPDALQDASGAAVEVCGDVVAANDTEVGSESLSQGESVDLGQEADEVEEAADATCGQDPMDTGCVGDVDDAGPDAHHKSSAAAAEGSDNLAERIPAPDAGPAVDSAATAAELEGTQLGELSVMPLEAQALPLAAPAVLPEDMAVDPELVAEEVEAAARPEHTAAESGQEVGVVDASAPPQGMEVEPGVVAVAGESTQPHGVAVEAEAVVGNCEAVCGQAPQVAIEAREVVTEGEGVQAQPQEEGAEPQALVVGSESVCAKPHEMVVEPHGVAGEDKAGDTQPQVPVVDREGVVVEGQAGAVESEDPMDDALSESSDSADEVSEASMDRSDTSFKMCDSSSDNSDDSTSDSDAGSVPRPARKPRATMAHLPDCNAQSDAAQTACGRARALSLSSFKPDTSWLEGPAPAVRQRLQAFMAQGLLGTLGIATLREASKGLGLPQPKRKEDLLVQLQAELGREDAGPSAPEEDCTTPEVVVEVTPTASPMAQAVPSPAAAGAQATTQEQMESVESAFQRVSALRTAGALPGLSIAALRQACRDLQLPVSCKRKEELVARLEARLCGTSMPTATEASDIDDMPPAASPGLPAPSPQSSALPAHPRHGPLPGALEAAAPQACASEAVAAARAPVPAAVAPSPAALSFAQTPDEVKRGRMADYGMSTYSCPAPKRRLLFGDSDMCAPPRPLPPPVLPAAPALGPLPRVPSVTASPISGGTARPPVAASPISGGASAAAVAALPIASPARPVGPAAPPPSPAATPQSGYPGTPGTPGGVRADPTVWDGLYAMASQGLLKTLSVGALRDVSKRLNFPVAGMKKDQLLERLEDGIAGAMRAREETVVTPLRSGAPSDMVEGEDGDDGLQAAAEAQAEGRPVRGRGREREAEAAEEVQCVGMKREREEEGEGEGDCVKRLRGMSPERPEAHAIAPAPSPPPAARYSRPGLCNQFRMADFDARAEIGQGTQATVYKTKFIGKGKGGAGSGLEVGQVVCLKEFMDVDQGRREVHALHGLMHPNVLRCYGSFETPRALYLVLELCSHDLTKVVSARPRSPAYLDYEERRRLLYKVALGLQYLHSEDVLHCDLKLENVMVGLNGEPKICDFGLAQPFRGRALTECVGTIFNMAPEVFDSRSHGYGEKYSTWQFGIIIAQVMWGSEDDLFDRGYEWPMRAIVGLQYTLPDEDLDFPDDAITRDLLKRHIMVSEKDRYTIDQLLQHPFFTGCQ</sequence>
<feature type="compositionally biased region" description="Acidic residues" evidence="6">
    <location>
        <begin position="319"/>
        <end position="328"/>
    </location>
</feature>
<dbReference type="InterPro" id="IPR011009">
    <property type="entry name" value="Kinase-like_dom_sf"/>
</dbReference>
<dbReference type="SMART" id="SM00513">
    <property type="entry name" value="SAP"/>
    <property type="match status" value="3"/>
</dbReference>
<protein>
    <recommendedName>
        <fullName evidence="7">Protein kinase domain-containing protein</fullName>
    </recommendedName>
</protein>
<feature type="domain" description="Protein kinase" evidence="7">
    <location>
        <begin position="1224"/>
        <end position="1488"/>
    </location>
</feature>
<keyword evidence="2" id="KW-0808">Transferase</keyword>
<feature type="region of interest" description="Disordered" evidence="6">
    <location>
        <begin position="1"/>
        <end position="128"/>
    </location>
</feature>
<dbReference type="GO" id="GO:0005524">
    <property type="term" value="F:ATP binding"/>
    <property type="evidence" value="ECO:0007669"/>
    <property type="project" value="UniProtKB-KW"/>
</dbReference>
<reference evidence="8" key="1">
    <citation type="submission" date="2021-01" db="EMBL/GenBank/DDBJ databases">
        <authorList>
            <person name="Corre E."/>
            <person name="Pelletier E."/>
            <person name="Niang G."/>
            <person name="Scheremetjew M."/>
            <person name="Finn R."/>
            <person name="Kale V."/>
            <person name="Holt S."/>
            <person name="Cochrane G."/>
            <person name="Meng A."/>
            <person name="Brown T."/>
            <person name="Cohen L."/>
        </authorList>
    </citation>
    <scope>NUCLEOTIDE SEQUENCE</scope>
    <source>
        <strain evidence="8">CCMP1594</strain>
    </source>
</reference>
<evidence type="ECO:0000256" key="2">
    <source>
        <dbReference type="ARBA" id="ARBA00022679"/>
    </source>
</evidence>
<keyword evidence="4" id="KW-0418">Kinase</keyword>
<dbReference type="SMART" id="SM00220">
    <property type="entry name" value="S_TKc"/>
    <property type="match status" value="1"/>
</dbReference>
<feature type="compositionally biased region" description="Low complexity" evidence="6">
    <location>
        <begin position="219"/>
        <end position="232"/>
    </location>
</feature>
<keyword evidence="3" id="KW-0547">Nucleotide-binding</keyword>
<feature type="region of interest" description="Disordered" evidence="6">
    <location>
        <begin position="190"/>
        <end position="236"/>
    </location>
</feature>
<dbReference type="GO" id="GO:0005634">
    <property type="term" value="C:nucleus"/>
    <property type="evidence" value="ECO:0007669"/>
    <property type="project" value="TreeGrafter"/>
</dbReference>
<evidence type="ECO:0000256" key="5">
    <source>
        <dbReference type="ARBA" id="ARBA00022840"/>
    </source>
</evidence>
<dbReference type="GO" id="GO:0004674">
    <property type="term" value="F:protein serine/threonine kinase activity"/>
    <property type="evidence" value="ECO:0007669"/>
    <property type="project" value="UniProtKB-KW"/>
</dbReference>
<evidence type="ECO:0000313" key="8">
    <source>
        <dbReference type="EMBL" id="CAE0793986.1"/>
    </source>
</evidence>
<feature type="compositionally biased region" description="Polar residues" evidence="6">
    <location>
        <begin position="202"/>
        <end position="211"/>
    </location>
</feature>
<dbReference type="PANTHER" id="PTHR24345:SF0">
    <property type="entry name" value="CELL CYCLE SERINE_THREONINE-PROTEIN KINASE CDC5_MSD2"/>
    <property type="match status" value="1"/>
</dbReference>
<dbReference type="PROSITE" id="PS50011">
    <property type="entry name" value="PROTEIN_KINASE_DOM"/>
    <property type="match status" value="1"/>
</dbReference>
<evidence type="ECO:0000256" key="3">
    <source>
        <dbReference type="ARBA" id="ARBA00022741"/>
    </source>
</evidence>
<dbReference type="CDD" id="cd00180">
    <property type="entry name" value="PKc"/>
    <property type="match status" value="1"/>
</dbReference>
<feature type="compositionally biased region" description="Basic and acidic residues" evidence="6">
    <location>
        <begin position="18"/>
        <end position="28"/>
    </location>
</feature>
<feature type="compositionally biased region" description="Low complexity" evidence="6">
    <location>
        <begin position="1031"/>
        <end position="1040"/>
    </location>
</feature>
<evidence type="ECO:0000256" key="1">
    <source>
        <dbReference type="ARBA" id="ARBA00022527"/>
    </source>
</evidence>
<evidence type="ECO:0000256" key="6">
    <source>
        <dbReference type="SAM" id="MobiDB-lite"/>
    </source>
</evidence>
<dbReference type="InterPro" id="IPR000719">
    <property type="entry name" value="Prot_kinase_dom"/>
</dbReference>
<organism evidence="8">
    <name type="scientific">Eutreptiella gymnastica</name>
    <dbReference type="NCBI Taxonomy" id="73025"/>
    <lineage>
        <taxon>Eukaryota</taxon>
        <taxon>Discoba</taxon>
        <taxon>Euglenozoa</taxon>
        <taxon>Euglenida</taxon>
        <taxon>Spirocuta</taxon>
        <taxon>Euglenophyceae</taxon>
        <taxon>Eutreptiales</taxon>
        <taxon>Eutreptiaceae</taxon>
        <taxon>Eutreptiella</taxon>
    </lineage>
</organism>
<dbReference type="InterPro" id="IPR003034">
    <property type="entry name" value="SAP_dom"/>
</dbReference>
<feature type="compositionally biased region" description="Low complexity" evidence="6">
    <location>
        <begin position="854"/>
        <end position="883"/>
    </location>
</feature>
<dbReference type="InterPro" id="IPR008271">
    <property type="entry name" value="Ser/Thr_kinase_AS"/>
</dbReference>
<keyword evidence="1" id="KW-0723">Serine/threonine-protein kinase</keyword>
<evidence type="ECO:0000259" key="7">
    <source>
        <dbReference type="PROSITE" id="PS50011"/>
    </source>
</evidence>
<feature type="region of interest" description="Disordered" evidence="6">
    <location>
        <begin position="547"/>
        <end position="639"/>
    </location>
</feature>
<dbReference type="SUPFAM" id="SSF56112">
    <property type="entry name" value="Protein kinase-like (PK-like)"/>
    <property type="match status" value="1"/>
</dbReference>
<proteinExistence type="predicted"/>
<feature type="compositionally biased region" description="Polar residues" evidence="6">
    <location>
        <begin position="1"/>
        <end position="15"/>
    </location>
</feature>
<gene>
    <name evidence="8" type="ORF">EGYM00163_LOCUS5104</name>
</gene>
<accession>A0A7S4CDP7</accession>
<feature type="compositionally biased region" description="Acidic residues" evidence="6">
    <location>
        <begin position="579"/>
        <end position="599"/>
    </location>
</feature>
<feature type="region of interest" description="Disordered" evidence="6">
    <location>
        <begin position="303"/>
        <end position="383"/>
    </location>
</feature>
<keyword evidence="5" id="KW-0067">ATP-binding</keyword>
<dbReference type="EMBL" id="HBJA01015971">
    <property type="protein sequence ID" value="CAE0793986.1"/>
    <property type="molecule type" value="Transcribed_RNA"/>
</dbReference>
<dbReference type="Gene3D" id="1.10.510.10">
    <property type="entry name" value="Transferase(Phosphotransferase) domain 1"/>
    <property type="match status" value="1"/>
</dbReference>
<feature type="compositionally biased region" description="Polar residues" evidence="6">
    <location>
        <begin position="303"/>
        <end position="313"/>
    </location>
</feature>
<feature type="region of interest" description="Disordered" evidence="6">
    <location>
        <begin position="1019"/>
        <end position="1048"/>
    </location>
</feature>
<name>A0A7S4CDP7_9EUGL</name>
<dbReference type="Pfam" id="PF00069">
    <property type="entry name" value="Pkinase"/>
    <property type="match status" value="1"/>
</dbReference>
<evidence type="ECO:0000256" key="4">
    <source>
        <dbReference type="ARBA" id="ARBA00022777"/>
    </source>
</evidence>
<dbReference type="PROSITE" id="PS00108">
    <property type="entry name" value="PROTEIN_KINASE_ST"/>
    <property type="match status" value="1"/>
</dbReference>
<feature type="region of interest" description="Disordered" evidence="6">
    <location>
        <begin position="843"/>
        <end position="883"/>
    </location>
</feature>
<dbReference type="PANTHER" id="PTHR24345">
    <property type="entry name" value="SERINE/THREONINE-PROTEIN KINASE PLK"/>
    <property type="match status" value="1"/>
</dbReference>
<feature type="region of interest" description="Disordered" evidence="6">
    <location>
        <begin position="1139"/>
        <end position="1163"/>
    </location>
</feature>